<evidence type="ECO:0000313" key="6">
    <source>
        <dbReference type="EMBL" id="RFA15217.1"/>
    </source>
</evidence>
<keyword evidence="1" id="KW-0805">Transcription regulation</keyword>
<dbReference type="RefSeq" id="WP_116281979.1">
    <property type="nucleotide sequence ID" value="NZ_NBXA01000007.1"/>
</dbReference>
<comment type="caution">
    <text evidence="6">The sequence shown here is derived from an EMBL/GenBank/DDBJ whole genome shotgun (WGS) entry which is preliminary data.</text>
</comment>
<dbReference type="OrthoDB" id="8479143at2"/>
<dbReference type="GO" id="GO:0045892">
    <property type="term" value="P:negative regulation of DNA-templated transcription"/>
    <property type="evidence" value="ECO:0007669"/>
    <property type="project" value="TreeGrafter"/>
</dbReference>
<sequence>MTGTRSRAVDAPVPGPDYAVPALDKALDVLELLAGSDTGLSQAQIAAAIGRSATQIFRVLTLLERRGYLYREAGSGLYLLSTMLFELAHRQEPLRSLVAAALPAMRRLADQTRSSCNLSVLDARRMRVVAQVVSPSDFGFQVRVGALFPVGTTASGLVQLAFSDEGEGGTAGAADADADAAAAADALPALAEIRVRGYLEQPDALQPGVTDIVFPVLGSARALGPEGGALSRHALAVLTVPYVATSFSDRTSDFVRERAGDAAREIAESLHGGAA</sequence>
<dbReference type="InterPro" id="IPR036390">
    <property type="entry name" value="WH_DNA-bd_sf"/>
</dbReference>
<keyword evidence="2" id="KW-0238">DNA-binding</keyword>
<dbReference type="PANTHER" id="PTHR30136:SF7">
    <property type="entry name" value="HTH-TYPE TRANSCRIPTIONAL REGULATOR KDGR-RELATED"/>
    <property type="match status" value="1"/>
</dbReference>
<dbReference type="AlphaFoldDB" id="A0A3E0W2A8"/>
<name>A0A3E0W2A8_9MICO</name>
<evidence type="ECO:0000256" key="3">
    <source>
        <dbReference type="ARBA" id="ARBA00023163"/>
    </source>
</evidence>
<evidence type="ECO:0000256" key="2">
    <source>
        <dbReference type="ARBA" id="ARBA00023125"/>
    </source>
</evidence>
<accession>A0A3E0W2A8</accession>
<dbReference type="Gene3D" id="3.30.450.40">
    <property type="match status" value="1"/>
</dbReference>
<dbReference type="EMBL" id="NBXA01000007">
    <property type="protein sequence ID" value="RFA15217.1"/>
    <property type="molecule type" value="Genomic_DNA"/>
</dbReference>
<reference evidence="6 7" key="1">
    <citation type="submission" date="2017-04" db="EMBL/GenBank/DDBJ databases">
        <title>Comparative genome analysis of Subtercola boreus.</title>
        <authorList>
            <person name="Cho Y.-J."/>
            <person name="Cho A."/>
            <person name="Kim O.-S."/>
            <person name="Lee J.-I."/>
        </authorList>
    </citation>
    <scope>NUCLEOTIDE SEQUENCE [LARGE SCALE GENOMIC DNA]</scope>
    <source>
        <strain evidence="6 7">P27444</strain>
    </source>
</reference>
<dbReference type="InterPro" id="IPR014757">
    <property type="entry name" value="Tscrpt_reg_IclR_C"/>
</dbReference>
<dbReference type="Gene3D" id="1.10.10.10">
    <property type="entry name" value="Winged helix-like DNA-binding domain superfamily/Winged helix DNA-binding domain"/>
    <property type="match status" value="1"/>
</dbReference>
<dbReference type="GO" id="GO:0003677">
    <property type="term" value="F:DNA binding"/>
    <property type="evidence" value="ECO:0007669"/>
    <property type="project" value="UniProtKB-KW"/>
</dbReference>
<dbReference type="Proteomes" id="UP000256709">
    <property type="component" value="Unassembled WGS sequence"/>
</dbReference>
<dbReference type="GO" id="GO:0003700">
    <property type="term" value="F:DNA-binding transcription factor activity"/>
    <property type="evidence" value="ECO:0007669"/>
    <property type="project" value="TreeGrafter"/>
</dbReference>
<dbReference type="Pfam" id="PF01614">
    <property type="entry name" value="IclR_C"/>
    <property type="match status" value="1"/>
</dbReference>
<dbReference type="InterPro" id="IPR036388">
    <property type="entry name" value="WH-like_DNA-bd_sf"/>
</dbReference>
<dbReference type="InterPro" id="IPR050707">
    <property type="entry name" value="HTH_MetabolicPath_Reg"/>
</dbReference>
<dbReference type="InterPro" id="IPR005471">
    <property type="entry name" value="Tscrpt_reg_IclR_N"/>
</dbReference>
<evidence type="ECO:0008006" key="8">
    <source>
        <dbReference type="Google" id="ProtNLM"/>
    </source>
</evidence>
<feature type="domain" description="IclR-ED" evidence="5">
    <location>
        <begin position="83"/>
        <end position="272"/>
    </location>
</feature>
<dbReference type="Pfam" id="PF09339">
    <property type="entry name" value="HTH_IclR"/>
    <property type="match status" value="1"/>
</dbReference>
<keyword evidence="3" id="KW-0804">Transcription</keyword>
<dbReference type="SUPFAM" id="SSF46785">
    <property type="entry name" value="Winged helix' DNA-binding domain"/>
    <property type="match status" value="1"/>
</dbReference>
<protein>
    <recommendedName>
        <fullName evidence="8">IclR family transcriptional regulator</fullName>
    </recommendedName>
</protein>
<dbReference type="PANTHER" id="PTHR30136">
    <property type="entry name" value="HELIX-TURN-HELIX TRANSCRIPTIONAL REGULATOR, ICLR FAMILY"/>
    <property type="match status" value="1"/>
</dbReference>
<evidence type="ECO:0000256" key="1">
    <source>
        <dbReference type="ARBA" id="ARBA00023015"/>
    </source>
</evidence>
<organism evidence="6 7">
    <name type="scientific">Subtercola boreus</name>
    <dbReference type="NCBI Taxonomy" id="120213"/>
    <lineage>
        <taxon>Bacteria</taxon>
        <taxon>Bacillati</taxon>
        <taxon>Actinomycetota</taxon>
        <taxon>Actinomycetes</taxon>
        <taxon>Micrococcales</taxon>
        <taxon>Microbacteriaceae</taxon>
        <taxon>Subtercola</taxon>
    </lineage>
</organism>
<evidence type="ECO:0000313" key="7">
    <source>
        <dbReference type="Proteomes" id="UP000256709"/>
    </source>
</evidence>
<feature type="domain" description="HTH iclR-type" evidence="4">
    <location>
        <begin position="20"/>
        <end position="82"/>
    </location>
</feature>
<dbReference type="PROSITE" id="PS51078">
    <property type="entry name" value="ICLR_ED"/>
    <property type="match status" value="1"/>
</dbReference>
<dbReference type="PROSITE" id="PS51077">
    <property type="entry name" value="HTH_ICLR"/>
    <property type="match status" value="1"/>
</dbReference>
<proteinExistence type="predicted"/>
<dbReference type="SMART" id="SM00346">
    <property type="entry name" value="HTH_ICLR"/>
    <property type="match status" value="1"/>
</dbReference>
<evidence type="ECO:0000259" key="4">
    <source>
        <dbReference type="PROSITE" id="PS51077"/>
    </source>
</evidence>
<evidence type="ECO:0000259" key="5">
    <source>
        <dbReference type="PROSITE" id="PS51078"/>
    </source>
</evidence>
<dbReference type="SUPFAM" id="SSF55781">
    <property type="entry name" value="GAF domain-like"/>
    <property type="match status" value="1"/>
</dbReference>
<dbReference type="InterPro" id="IPR029016">
    <property type="entry name" value="GAF-like_dom_sf"/>
</dbReference>
<gene>
    <name evidence="6" type="ORF">B7R21_04095</name>
</gene>